<dbReference type="PROSITE" id="PS50923">
    <property type="entry name" value="SUSHI"/>
    <property type="match status" value="1"/>
</dbReference>
<keyword evidence="4" id="KW-0812">Transmembrane</keyword>
<feature type="compositionally biased region" description="Low complexity" evidence="3">
    <location>
        <begin position="311"/>
        <end position="353"/>
    </location>
</feature>
<dbReference type="InParanoid" id="A0A6J2HC37"/>
<dbReference type="Gene3D" id="2.20.28.230">
    <property type="match status" value="1"/>
</dbReference>
<dbReference type="SUPFAM" id="SSF57535">
    <property type="entry name" value="Complement control module/SCR domain"/>
    <property type="match status" value="1"/>
</dbReference>
<dbReference type="GO" id="GO:0042010">
    <property type="term" value="F:interleukin-15 receptor activity"/>
    <property type="evidence" value="ECO:0007669"/>
    <property type="project" value="InterPro"/>
</dbReference>
<evidence type="ECO:0000256" key="2">
    <source>
        <dbReference type="PROSITE-ProRule" id="PRU00302"/>
    </source>
</evidence>
<evidence type="ECO:0000256" key="4">
    <source>
        <dbReference type="SAM" id="Phobius"/>
    </source>
</evidence>
<evidence type="ECO:0000256" key="1">
    <source>
        <dbReference type="ARBA" id="ARBA00023157"/>
    </source>
</evidence>
<feature type="domain" description="Sushi" evidence="5">
    <location>
        <begin position="230"/>
        <end position="295"/>
    </location>
</feature>
<keyword evidence="1 2" id="KW-1015">Disulfide bond</keyword>
<comment type="caution">
    <text evidence="2">Lacks conserved residue(s) required for the propagation of feature annotation.</text>
</comment>
<dbReference type="Pfam" id="PF00084">
    <property type="entry name" value="Sushi"/>
    <property type="match status" value="1"/>
</dbReference>
<dbReference type="GeneID" id="113992257"/>
<keyword evidence="6" id="KW-1185">Reference proteome</keyword>
<evidence type="ECO:0000313" key="6">
    <source>
        <dbReference type="Proteomes" id="UP000504627"/>
    </source>
</evidence>
<organism evidence="6 7">
    <name type="scientific">Pipra filicauda</name>
    <name type="common">Wire-tailed manakin</name>
    <dbReference type="NCBI Taxonomy" id="649802"/>
    <lineage>
        <taxon>Eukaryota</taxon>
        <taxon>Metazoa</taxon>
        <taxon>Chordata</taxon>
        <taxon>Craniata</taxon>
        <taxon>Vertebrata</taxon>
        <taxon>Euteleostomi</taxon>
        <taxon>Archelosauria</taxon>
        <taxon>Archosauria</taxon>
        <taxon>Dinosauria</taxon>
        <taxon>Saurischia</taxon>
        <taxon>Theropoda</taxon>
        <taxon>Coelurosauria</taxon>
        <taxon>Aves</taxon>
        <taxon>Neognathae</taxon>
        <taxon>Neoaves</taxon>
        <taxon>Telluraves</taxon>
        <taxon>Australaves</taxon>
        <taxon>Passeriformes</taxon>
        <taxon>Pipridae</taxon>
        <taxon>Pipra</taxon>
    </lineage>
</organism>
<dbReference type="CDD" id="cd00033">
    <property type="entry name" value="CCP"/>
    <property type="match status" value="1"/>
</dbReference>
<feature type="disulfide bond" evidence="2">
    <location>
        <begin position="232"/>
        <end position="275"/>
    </location>
</feature>
<dbReference type="InterPro" id="IPR035976">
    <property type="entry name" value="Sushi/SCR/CCP_sf"/>
</dbReference>
<keyword evidence="7" id="KW-0675">Receptor</keyword>
<dbReference type="RefSeq" id="XP_027585177.2">
    <property type="nucleotide sequence ID" value="XM_027729376.2"/>
</dbReference>
<dbReference type="PANTHER" id="PTHR15060:SF0">
    <property type="entry name" value="INTERLEUKIN-15 RECEPTOR SUBUNIT ALPHA"/>
    <property type="match status" value="1"/>
</dbReference>
<dbReference type="Proteomes" id="UP000504627">
    <property type="component" value="Unplaced"/>
</dbReference>
<dbReference type="CTD" id="3601"/>
<keyword evidence="4" id="KW-0472">Membrane</keyword>
<protein>
    <submittedName>
        <fullName evidence="7">Interleukin-15 receptor subunit alpha</fullName>
    </submittedName>
</protein>
<dbReference type="InterPro" id="IPR000436">
    <property type="entry name" value="Sushi_SCR_CCP_dom"/>
</dbReference>
<name>A0A6J2HC37_9PASS</name>
<dbReference type="PANTHER" id="PTHR15060">
    <property type="entry name" value="INTERLEUKIN-15 RECEPTOR SUBUNIT ALPHA"/>
    <property type="match status" value="1"/>
</dbReference>
<reference evidence="7" key="1">
    <citation type="submission" date="2025-08" db="UniProtKB">
        <authorList>
            <consortium name="RefSeq"/>
        </authorList>
    </citation>
    <scope>IDENTIFICATION</scope>
    <source>
        <tissue evidence="7">Muscle</tissue>
    </source>
</reference>
<sequence length="446" mass="48089">MLEIVFPFPILGGAAPSDHKDSKNSFPFLHSLEELLQVTTEIPKIKFSLSPFPGDAPSDHRDAGNRVFPFPVLGEDVPSDHKHDENTVFLFPFPGDAPGDHKEAGNCVFPFSIPRRRCSKRPQGCQGWFSLFNSCVQTQPSRIISGGWMRLSQLQGSIQSLHPPLARISWNHGMVWVGRDHKAHPVPAVGRDTFCYPRFLQPGLGHFQGRSRRFPGVPVAIPCVFHPSPARCSRPKAVANAHIEVGNNTGLHALLRYSCDPGYKRKAGTSNLIQCVLRDGSARPGWTDPTLQCIRDPAAPPPQTPVPAIPTEPNMESTTWRGTSPTSSPSPAGKPGADGTRPETSTPGEGTTPLPNAPSDNATASSQTLAYSIGFPALLVTGIVASFCCCWRRKTRPRQGYDVTPGDIPMVAPAPRNEEVTPGDIPMAAPAPRNEEVASPGIVPTG</sequence>
<evidence type="ECO:0000313" key="7">
    <source>
        <dbReference type="RefSeq" id="XP_027585177.2"/>
    </source>
</evidence>
<dbReference type="SMART" id="SM00032">
    <property type="entry name" value="CCP"/>
    <property type="match status" value="1"/>
</dbReference>
<dbReference type="AlphaFoldDB" id="A0A6J2HC37"/>
<evidence type="ECO:0000259" key="5">
    <source>
        <dbReference type="PROSITE" id="PS50923"/>
    </source>
</evidence>
<dbReference type="InterPro" id="IPR042372">
    <property type="entry name" value="IL15RA"/>
</dbReference>
<proteinExistence type="predicted"/>
<gene>
    <name evidence="7" type="primary">IL15RA</name>
</gene>
<feature type="region of interest" description="Disordered" evidence="3">
    <location>
        <begin position="398"/>
        <end position="446"/>
    </location>
</feature>
<feature type="region of interest" description="Disordered" evidence="3">
    <location>
        <begin position="287"/>
        <end position="363"/>
    </location>
</feature>
<feature type="compositionally biased region" description="Pro residues" evidence="3">
    <location>
        <begin position="298"/>
        <end position="310"/>
    </location>
</feature>
<evidence type="ECO:0000256" key="3">
    <source>
        <dbReference type="SAM" id="MobiDB-lite"/>
    </source>
</evidence>
<accession>A0A6J2HC37</accession>
<feature type="transmembrane region" description="Helical" evidence="4">
    <location>
        <begin position="369"/>
        <end position="391"/>
    </location>
</feature>
<keyword evidence="2" id="KW-0768">Sushi</keyword>
<keyword evidence="4" id="KW-1133">Transmembrane helix</keyword>